<dbReference type="RefSeq" id="WP_101519048.1">
    <property type="nucleotide sequence ID" value="NZ_PKUS01000043.1"/>
</dbReference>
<comment type="caution">
    <text evidence="1">The sequence shown here is derived from an EMBL/GenBank/DDBJ whole genome shotgun (WGS) entry which is preliminary data.</text>
</comment>
<protein>
    <submittedName>
        <fullName evidence="1">Uncharacterized protein</fullName>
    </submittedName>
</protein>
<evidence type="ECO:0000313" key="1">
    <source>
        <dbReference type="EMBL" id="PLW66896.1"/>
    </source>
</evidence>
<keyword evidence="2" id="KW-1185">Reference proteome</keyword>
<accession>A0A2N5WXE3</accession>
<dbReference type="OrthoDB" id="9781481at2"/>
<organism evidence="1 2">
    <name type="scientific">Pseudohalioglobus lutimaris</name>
    <dbReference type="NCBI Taxonomy" id="1737061"/>
    <lineage>
        <taxon>Bacteria</taxon>
        <taxon>Pseudomonadati</taxon>
        <taxon>Pseudomonadota</taxon>
        <taxon>Gammaproteobacteria</taxon>
        <taxon>Cellvibrionales</taxon>
        <taxon>Halieaceae</taxon>
        <taxon>Pseudohalioglobus</taxon>
    </lineage>
</organism>
<name>A0A2N5WXE3_9GAMM</name>
<sequence length="306" mass="35832">MDYCYKWKKGDFARNPRMIEEWGVGIVTEDQRDDTVKLFFENTSSVKTIIGDMLEEVADPGLARTYLEHALVDEEVAAKYDREPFPSVLKRFLEDFPEGFKGEWYTGQEREYKVAAVEWAAEHLNEESWKGYLDTKRYEELAQEIRRFYSKLNLLASFEMIKLNDALKNPEAQKAVGKAMFDLVYGQDSMKSRFESTARILERYDIGKWPIITYPLFVLLPDQYMFVKPEMTKEAAANRGFDIGYDSQLNWNTYERVMLFAQDLKERLLASDNPHLHPEDMIDIQGFMWCTFTKGYSAADHQARTL</sequence>
<gene>
    <name evidence="1" type="ORF">C0039_19540</name>
</gene>
<dbReference type="EMBL" id="PKUS01000043">
    <property type="protein sequence ID" value="PLW66896.1"/>
    <property type="molecule type" value="Genomic_DNA"/>
</dbReference>
<proteinExistence type="predicted"/>
<dbReference type="Proteomes" id="UP000235005">
    <property type="component" value="Unassembled WGS sequence"/>
</dbReference>
<evidence type="ECO:0000313" key="2">
    <source>
        <dbReference type="Proteomes" id="UP000235005"/>
    </source>
</evidence>
<reference evidence="1 2" key="1">
    <citation type="submission" date="2018-01" db="EMBL/GenBank/DDBJ databases">
        <title>The draft genome sequence of Halioglobus lutimaris HF004.</title>
        <authorList>
            <person name="Du Z.-J."/>
            <person name="Shi M.-J."/>
        </authorList>
    </citation>
    <scope>NUCLEOTIDE SEQUENCE [LARGE SCALE GENOMIC DNA]</scope>
    <source>
        <strain evidence="1 2">HF004</strain>
    </source>
</reference>
<dbReference type="AlphaFoldDB" id="A0A2N5WXE3"/>